<accession>A0A5J9USY4</accession>
<dbReference type="PRINTS" id="PR00700">
    <property type="entry name" value="PRTYPHPHTASE"/>
</dbReference>
<dbReference type="InterPro" id="IPR000242">
    <property type="entry name" value="PTP_cat"/>
</dbReference>
<dbReference type="PROSITE" id="PS50056">
    <property type="entry name" value="TYR_PHOSPHATASE_2"/>
    <property type="match status" value="1"/>
</dbReference>
<feature type="domain" description="Tyrosine specific protein phosphatases" evidence="3">
    <location>
        <begin position="299"/>
        <end position="370"/>
    </location>
</feature>
<protein>
    <recommendedName>
        <fullName evidence="6">Tyrosine-protein phosphatase domain-containing protein</fullName>
    </recommendedName>
</protein>
<dbReference type="GO" id="GO:0004725">
    <property type="term" value="F:protein tyrosine phosphatase activity"/>
    <property type="evidence" value="ECO:0007669"/>
    <property type="project" value="InterPro"/>
</dbReference>
<dbReference type="PROSITE" id="PS50055">
    <property type="entry name" value="TYR_PHOSPHATASE_PTP"/>
    <property type="match status" value="1"/>
</dbReference>
<feature type="compositionally biased region" description="Low complexity" evidence="1">
    <location>
        <begin position="17"/>
        <end position="40"/>
    </location>
</feature>
<dbReference type="SUPFAM" id="SSF52799">
    <property type="entry name" value="(Phosphotyrosine protein) phosphatases II"/>
    <property type="match status" value="1"/>
</dbReference>
<reference evidence="4 5" key="1">
    <citation type="journal article" date="2019" name="Sci. Rep.">
        <title>A high-quality genome of Eragrostis curvula grass provides insights into Poaceae evolution and supports new strategies to enhance forage quality.</title>
        <authorList>
            <person name="Carballo J."/>
            <person name="Santos B.A.C.M."/>
            <person name="Zappacosta D."/>
            <person name="Garbus I."/>
            <person name="Selva J.P."/>
            <person name="Gallo C.A."/>
            <person name="Diaz A."/>
            <person name="Albertini E."/>
            <person name="Caccamo M."/>
            <person name="Echenique V."/>
        </authorList>
    </citation>
    <scope>NUCLEOTIDE SEQUENCE [LARGE SCALE GENOMIC DNA]</scope>
    <source>
        <strain evidence="5">cv. Victoria</strain>
        <tissue evidence="4">Leaf</tissue>
    </source>
</reference>
<name>A0A5J9USY4_9POAL</name>
<dbReference type="SMART" id="SM00404">
    <property type="entry name" value="PTPc_motif"/>
    <property type="match status" value="1"/>
</dbReference>
<dbReference type="InterPro" id="IPR003595">
    <property type="entry name" value="Tyr_Pase_cat"/>
</dbReference>
<feature type="domain" description="Tyrosine-protein phosphatase" evidence="2">
    <location>
        <begin position="121"/>
        <end position="379"/>
    </location>
</feature>
<dbReference type="InterPro" id="IPR050348">
    <property type="entry name" value="Protein-Tyr_Phosphatase"/>
</dbReference>
<evidence type="ECO:0000259" key="2">
    <source>
        <dbReference type="PROSITE" id="PS50055"/>
    </source>
</evidence>
<dbReference type="InterPro" id="IPR000387">
    <property type="entry name" value="Tyr_Pase_dom"/>
</dbReference>
<dbReference type="OrthoDB" id="10253954at2759"/>
<dbReference type="InterPro" id="IPR029021">
    <property type="entry name" value="Prot-tyrosine_phosphatase-like"/>
</dbReference>
<dbReference type="SMART" id="SM00194">
    <property type="entry name" value="PTPc"/>
    <property type="match status" value="1"/>
</dbReference>
<dbReference type="PANTHER" id="PTHR19134:SF449">
    <property type="entry name" value="TYROSINE-PROTEIN PHOSPHATASE 1"/>
    <property type="match status" value="1"/>
</dbReference>
<keyword evidence="5" id="KW-1185">Reference proteome</keyword>
<dbReference type="AlphaFoldDB" id="A0A5J9USY4"/>
<evidence type="ECO:0000259" key="3">
    <source>
        <dbReference type="PROSITE" id="PS50056"/>
    </source>
</evidence>
<evidence type="ECO:0000313" key="5">
    <source>
        <dbReference type="Proteomes" id="UP000324897"/>
    </source>
</evidence>
<gene>
    <name evidence="4" type="ORF">EJB05_28696</name>
</gene>
<evidence type="ECO:0008006" key="6">
    <source>
        <dbReference type="Google" id="ProtNLM"/>
    </source>
</evidence>
<dbReference type="PROSITE" id="PS00383">
    <property type="entry name" value="TYR_PHOSPHATASE_1"/>
    <property type="match status" value="1"/>
</dbReference>
<evidence type="ECO:0000256" key="1">
    <source>
        <dbReference type="SAM" id="MobiDB-lite"/>
    </source>
</evidence>
<evidence type="ECO:0000313" key="4">
    <source>
        <dbReference type="EMBL" id="TVU26160.1"/>
    </source>
</evidence>
<dbReference type="Pfam" id="PF00102">
    <property type="entry name" value="Y_phosphatase"/>
    <property type="match status" value="1"/>
</dbReference>
<organism evidence="4 5">
    <name type="scientific">Eragrostis curvula</name>
    <name type="common">weeping love grass</name>
    <dbReference type="NCBI Taxonomy" id="38414"/>
    <lineage>
        <taxon>Eukaryota</taxon>
        <taxon>Viridiplantae</taxon>
        <taxon>Streptophyta</taxon>
        <taxon>Embryophyta</taxon>
        <taxon>Tracheophyta</taxon>
        <taxon>Spermatophyta</taxon>
        <taxon>Magnoliopsida</taxon>
        <taxon>Liliopsida</taxon>
        <taxon>Poales</taxon>
        <taxon>Poaceae</taxon>
        <taxon>PACMAD clade</taxon>
        <taxon>Chloridoideae</taxon>
        <taxon>Eragrostideae</taxon>
        <taxon>Eragrostidinae</taxon>
        <taxon>Eragrostis</taxon>
    </lineage>
</organism>
<dbReference type="Gramene" id="TVU26160">
    <property type="protein sequence ID" value="TVU26160"/>
    <property type="gene ID" value="EJB05_28696"/>
</dbReference>
<dbReference type="EMBL" id="RWGY01000013">
    <property type="protein sequence ID" value="TVU26160.1"/>
    <property type="molecule type" value="Genomic_DNA"/>
</dbReference>
<proteinExistence type="predicted"/>
<feature type="region of interest" description="Disordered" evidence="1">
    <location>
        <begin position="1"/>
        <end position="88"/>
    </location>
</feature>
<dbReference type="InterPro" id="IPR016130">
    <property type="entry name" value="Tyr_Pase_AS"/>
</dbReference>
<feature type="non-terminal residue" evidence="4">
    <location>
        <position position="1"/>
    </location>
</feature>
<dbReference type="Proteomes" id="UP000324897">
    <property type="component" value="Chromosome 2"/>
</dbReference>
<dbReference type="PANTHER" id="PTHR19134">
    <property type="entry name" value="RECEPTOR-TYPE TYROSINE-PROTEIN PHOSPHATASE"/>
    <property type="match status" value="1"/>
</dbReference>
<comment type="caution">
    <text evidence="4">The sequence shown here is derived from an EMBL/GenBank/DDBJ whole genome shotgun (WGS) entry which is preliminary data.</text>
</comment>
<dbReference type="Gene3D" id="3.90.190.10">
    <property type="entry name" value="Protein tyrosine phosphatase superfamily"/>
    <property type="match status" value="1"/>
</dbReference>
<sequence>MSSPPSSSSQRAGLGGTASSAPPGTGTATANGTPRPAPAAVFSPADPARRRHETDSAAVTAGKTIKPPSGGRPFAPTRPAPFDPLDPRAAVPRRKLTEEEAWRCGIAFQVFERKRAQEREMHDEFTSLPQRKEVLKSTELFTVARDHANWKKNRHEDVLPFDRNRVRLQASTNDYVNASHIESQGKDQRKFISTQGPQPNMFEDFWQVVYENRCPVIVMVTKVADGQCHEYLPLNDEKQGDYGKFNVKITETNQDGQLELRSLKIQPNESDEVHSVLHIRYSTWPDQDVPASGSTTVVRKIINRLYHIPKEYPIVVHCSAGIGRTGTTITILNTIERILLGEWSALELVETVRKFRHQRVGMVEREPQYKFCYDAIAAELKDLMSI</sequence>